<sequence length="326" mass="36427">MLKYQVRNSGTLTRPPKNRRPSIDDDGHSGSSNASASSASYLSWNQSLSPSTSSTGSLQLRGRSSSVSSLSSAGSSNESSVEWGQLKVHTGNVRTETDYKTLLVNTHATAEEVVNTLLSKFRLTTRDPKLFRLTMEIKTKREGVDVTNVLMLERDAKPLELQRCHPKGMSRFVLQMGAGTLVRIFDFSISPESNYKSVLVSTHTTCHETIRLLLQMSRLPMAPEQFILVVVEKRDGMIKEYPLPRESFLVSVTDVESDTQQVHLRRFAQERLSLLTPAQSLAASDSAVPMHRFVRRNSTRRPGGLSDRPILEMDLCAIQFEERCVV</sequence>
<dbReference type="CDD" id="cd17043">
    <property type="entry name" value="RA"/>
    <property type="match status" value="2"/>
</dbReference>
<dbReference type="SUPFAM" id="SSF54236">
    <property type="entry name" value="Ubiquitin-like"/>
    <property type="match status" value="2"/>
</dbReference>
<feature type="domain" description="Ras-associating" evidence="2">
    <location>
        <begin position="182"/>
        <end position="244"/>
    </location>
</feature>
<dbReference type="GO" id="GO:0007165">
    <property type="term" value="P:signal transduction"/>
    <property type="evidence" value="ECO:0007669"/>
    <property type="project" value="InterPro"/>
</dbReference>
<protein>
    <submittedName>
        <fullName evidence="4">Ras-associating domain-containing protein</fullName>
    </submittedName>
</protein>
<dbReference type="Gene3D" id="3.10.20.90">
    <property type="entry name" value="Phosphatidylinositol 3-kinase Catalytic Subunit, Chain A, domain 1"/>
    <property type="match status" value="2"/>
</dbReference>
<dbReference type="AlphaFoldDB" id="A0A914W3J7"/>
<dbReference type="WBParaSite" id="PSAMB.scaffold2951size20436.g19816.t1">
    <property type="protein sequence ID" value="PSAMB.scaffold2951size20436.g19816.t1"/>
    <property type="gene ID" value="PSAMB.scaffold2951size20436.g19816"/>
</dbReference>
<proteinExistence type="predicted"/>
<evidence type="ECO:0000256" key="1">
    <source>
        <dbReference type="SAM" id="MobiDB-lite"/>
    </source>
</evidence>
<accession>A0A914W3J7</accession>
<dbReference type="PANTHER" id="PTHR21298:SF2">
    <property type="entry name" value="GH01721P"/>
    <property type="match status" value="1"/>
</dbReference>
<dbReference type="InterPro" id="IPR000159">
    <property type="entry name" value="RA_dom"/>
</dbReference>
<name>A0A914W3J7_9BILA</name>
<dbReference type="SMART" id="SM00314">
    <property type="entry name" value="RA"/>
    <property type="match status" value="2"/>
</dbReference>
<feature type="region of interest" description="Disordered" evidence="1">
    <location>
        <begin position="1"/>
        <end position="37"/>
    </location>
</feature>
<dbReference type="GO" id="GO:0045743">
    <property type="term" value="P:positive regulation of fibroblast growth factor receptor signaling pathway"/>
    <property type="evidence" value="ECO:0007669"/>
    <property type="project" value="TreeGrafter"/>
</dbReference>
<evidence type="ECO:0000313" key="3">
    <source>
        <dbReference type="Proteomes" id="UP000887566"/>
    </source>
</evidence>
<dbReference type="PANTHER" id="PTHR21298">
    <property type="entry name" value="GH01721P"/>
    <property type="match status" value="1"/>
</dbReference>
<dbReference type="Pfam" id="PF00788">
    <property type="entry name" value="RA"/>
    <property type="match status" value="2"/>
</dbReference>
<reference evidence="4" key="1">
    <citation type="submission" date="2022-11" db="UniProtKB">
        <authorList>
            <consortium name="WormBaseParasite"/>
        </authorList>
    </citation>
    <scope>IDENTIFICATION</scope>
</reference>
<feature type="compositionally biased region" description="Polar residues" evidence="1">
    <location>
        <begin position="1"/>
        <end position="12"/>
    </location>
</feature>
<dbReference type="Proteomes" id="UP000887566">
    <property type="component" value="Unplaced"/>
</dbReference>
<organism evidence="3 4">
    <name type="scientific">Plectus sambesii</name>
    <dbReference type="NCBI Taxonomy" id="2011161"/>
    <lineage>
        <taxon>Eukaryota</taxon>
        <taxon>Metazoa</taxon>
        <taxon>Ecdysozoa</taxon>
        <taxon>Nematoda</taxon>
        <taxon>Chromadorea</taxon>
        <taxon>Plectida</taxon>
        <taxon>Plectina</taxon>
        <taxon>Plectoidea</taxon>
        <taxon>Plectidae</taxon>
        <taxon>Plectus</taxon>
    </lineage>
</organism>
<dbReference type="GO" id="GO:0045742">
    <property type="term" value="P:positive regulation of epidermal growth factor receptor signaling pathway"/>
    <property type="evidence" value="ECO:0007669"/>
    <property type="project" value="TreeGrafter"/>
</dbReference>
<evidence type="ECO:0000259" key="2">
    <source>
        <dbReference type="PROSITE" id="PS50200"/>
    </source>
</evidence>
<keyword evidence="3" id="KW-1185">Reference proteome</keyword>
<dbReference type="InterPro" id="IPR029071">
    <property type="entry name" value="Ubiquitin-like_domsf"/>
</dbReference>
<dbReference type="PROSITE" id="PS50200">
    <property type="entry name" value="RA"/>
    <property type="match status" value="2"/>
</dbReference>
<evidence type="ECO:0000313" key="4">
    <source>
        <dbReference type="WBParaSite" id="PSAMB.scaffold2951size20436.g19816.t1"/>
    </source>
</evidence>
<feature type="domain" description="Ras-associating" evidence="2">
    <location>
        <begin position="86"/>
        <end position="179"/>
    </location>
</feature>